<comment type="similarity">
    <text evidence="1">Belongs to the sulfotransferase 1 family.</text>
</comment>
<dbReference type="Gene3D" id="3.40.50.300">
    <property type="entry name" value="P-loop containing nucleotide triphosphate hydrolases"/>
    <property type="match status" value="1"/>
</dbReference>
<dbReference type="PANTHER" id="PTHR11783">
    <property type="entry name" value="SULFOTRANSFERASE SULT"/>
    <property type="match status" value="1"/>
</dbReference>
<feature type="domain" description="Sulfotransferase" evidence="3">
    <location>
        <begin position="57"/>
        <end position="325"/>
    </location>
</feature>
<evidence type="ECO:0000256" key="2">
    <source>
        <dbReference type="ARBA" id="ARBA00022679"/>
    </source>
</evidence>
<dbReference type="InterPro" id="IPR027417">
    <property type="entry name" value="P-loop_NTPase"/>
</dbReference>
<dbReference type="OrthoDB" id="205623at2759"/>
<gene>
    <name evidence="4" type="ORF">GWI33_020976</name>
</gene>
<comment type="caution">
    <text evidence="4">The sequence shown here is derived from an EMBL/GenBank/DDBJ whole genome shotgun (WGS) entry which is preliminary data.</text>
</comment>
<dbReference type="AlphaFoldDB" id="A0A834HQI9"/>
<evidence type="ECO:0000313" key="4">
    <source>
        <dbReference type="EMBL" id="KAF7265623.1"/>
    </source>
</evidence>
<keyword evidence="5" id="KW-1185">Reference proteome</keyword>
<sequence>MVVDTIEIMENARYDAILMKNFTSRFRKGYVTVDGVTMPLRFKEMQEEISNWDTNEEDVWICSFPKTGTTWTQEMAWMIMNDLDFETGKINLGARSPFLEVSALFDYRDLAADIKDFEVPPFLNDSLQFVKDQKNPVCIKTHLPYNLLPKQIQKRAKNPKIIYVARNPKDTCLSYYHHAKLLEGYTGDFDEFCKLFLANKVCFAPYWKHLLQFWDRRYDDNILFLKYEDMKKDLPSAVRQTAAFLNKGLTENQIDSLTYHLSFDSMKNNPAVNYELVTELNKKYKLIEYEGAFMRSGSVGGYKTCMSPDIIEEFDRWIYTNTKNTDFHYYSN</sequence>
<dbReference type="InterPro" id="IPR000863">
    <property type="entry name" value="Sulfotransferase_dom"/>
</dbReference>
<evidence type="ECO:0000256" key="1">
    <source>
        <dbReference type="ARBA" id="ARBA00005771"/>
    </source>
</evidence>
<dbReference type="Pfam" id="PF00685">
    <property type="entry name" value="Sulfotransfer_1"/>
    <property type="match status" value="1"/>
</dbReference>
<protein>
    <recommendedName>
        <fullName evidence="3">Sulfotransferase domain-containing protein</fullName>
    </recommendedName>
</protein>
<keyword evidence="2" id="KW-0808">Transferase</keyword>
<name>A0A834HQI9_RHYFE</name>
<evidence type="ECO:0000313" key="5">
    <source>
        <dbReference type="Proteomes" id="UP000625711"/>
    </source>
</evidence>
<evidence type="ECO:0000259" key="3">
    <source>
        <dbReference type="Pfam" id="PF00685"/>
    </source>
</evidence>
<dbReference type="EMBL" id="JAACXV010014598">
    <property type="protein sequence ID" value="KAF7265623.1"/>
    <property type="molecule type" value="Genomic_DNA"/>
</dbReference>
<reference evidence="4" key="1">
    <citation type="submission" date="2020-08" db="EMBL/GenBank/DDBJ databases">
        <title>Genome sequencing and assembly of the red palm weevil Rhynchophorus ferrugineus.</title>
        <authorList>
            <person name="Dias G.B."/>
            <person name="Bergman C.M."/>
            <person name="Manee M."/>
        </authorList>
    </citation>
    <scope>NUCLEOTIDE SEQUENCE</scope>
    <source>
        <strain evidence="4">AA-2017</strain>
        <tissue evidence="4">Whole larva</tissue>
    </source>
</reference>
<dbReference type="Proteomes" id="UP000625711">
    <property type="component" value="Unassembled WGS sequence"/>
</dbReference>
<accession>A0A834HQI9</accession>
<dbReference type="GO" id="GO:0008146">
    <property type="term" value="F:sulfotransferase activity"/>
    <property type="evidence" value="ECO:0007669"/>
    <property type="project" value="InterPro"/>
</dbReference>
<dbReference type="SUPFAM" id="SSF52540">
    <property type="entry name" value="P-loop containing nucleoside triphosphate hydrolases"/>
    <property type="match status" value="1"/>
</dbReference>
<proteinExistence type="inferred from homology"/>
<organism evidence="4 5">
    <name type="scientific">Rhynchophorus ferrugineus</name>
    <name type="common">Red palm weevil</name>
    <name type="synonym">Curculio ferrugineus</name>
    <dbReference type="NCBI Taxonomy" id="354439"/>
    <lineage>
        <taxon>Eukaryota</taxon>
        <taxon>Metazoa</taxon>
        <taxon>Ecdysozoa</taxon>
        <taxon>Arthropoda</taxon>
        <taxon>Hexapoda</taxon>
        <taxon>Insecta</taxon>
        <taxon>Pterygota</taxon>
        <taxon>Neoptera</taxon>
        <taxon>Endopterygota</taxon>
        <taxon>Coleoptera</taxon>
        <taxon>Polyphaga</taxon>
        <taxon>Cucujiformia</taxon>
        <taxon>Curculionidae</taxon>
        <taxon>Dryophthorinae</taxon>
        <taxon>Rhynchophorus</taxon>
    </lineage>
</organism>